<evidence type="ECO:0000313" key="2">
    <source>
        <dbReference type="Proteomes" id="UP000076761"/>
    </source>
</evidence>
<dbReference type="AlphaFoldDB" id="A0A165N8J3"/>
<evidence type="ECO:0000313" key="1">
    <source>
        <dbReference type="EMBL" id="KZT19307.1"/>
    </source>
</evidence>
<dbReference type="Proteomes" id="UP000076761">
    <property type="component" value="Unassembled WGS sequence"/>
</dbReference>
<dbReference type="PROSITE" id="PS00455">
    <property type="entry name" value="AMP_BINDING"/>
    <property type="match status" value="1"/>
</dbReference>
<organism evidence="1 2">
    <name type="scientific">Neolentinus lepideus HHB14362 ss-1</name>
    <dbReference type="NCBI Taxonomy" id="1314782"/>
    <lineage>
        <taxon>Eukaryota</taxon>
        <taxon>Fungi</taxon>
        <taxon>Dikarya</taxon>
        <taxon>Basidiomycota</taxon>
        <taxon>Agaricomycotina</taxon>
        <taxon>Agaricomycetes</taxon>
        <taxon>Gloeophyllales</taxon>
        <taxon>Gloeophyllaceae</taxon>
        <taxon>Neolentinus</taxon>
    </lineage>
</organism>
<dbReference type="SUPFAM" id="SSF56801">
    <property type="entry name" value="Acetyl-CoA synthetase-like"/>
    <property type="match status" value="1"/>
</dbReference>
<dbReference type="OrthoDB" id="429813at2759"/>
<proteinExistence type="predicted"/>
<dbReference type="InterPro" id="IPR020845">
    <property type="entry name" value="AMP-binding_CS"/>
</dbReference>
<sequence length="90" mass="9685">MDDICMYLHSSGSTGFPKAIPQMNKAILDWCSFRGDTNGDHSPPSPCHRGFHDAPFIPCNGYPYPAIRSARYGCTSGALSSKSTCTSSHA</sequence>
<protein>
    <submittedName>
        <fullName evidence="1">Uncharacterized protein</fullName>
    </submittedName>
</protein>
<dbReference type="EMBL" id="KV425644">
    <property type="protein sequence ID" value="KZT19307.1"/>
    <property type="molecule type" value="Genomic_DNA"/>
</dbReference>
<accession>A0A165N8J3</accession>
<dbReference type="InParanoid" id="A0A165N8J3"/>
<reference evidence="1 2" key="1">
    <citation type="journal article" date="2016" name="Mol. Biol. Evol.">
        <title>Comparative Genomics of Early-Diverging Mushroom-Forming Fungi Provides Insights into the Origins of Lignocellulose Decay Capabilities.</title>
        <authorList>
            <person name="Nagy L.G."/>
            <person name="Riley R."/>
            <person name="Tritt A."/>
            <person name="Adam C."/>
            <person name="Daum C."/>
            <person name="Floudas D."/>
            <person name="Sun H."/>
            <person name="Yadav J.S."/>
            <person name="Pangilinan J."/>
            <person name="Larsson K.H."/>
            <person name="Matsuura K."/>
            <person name="Barry K."/>
            <person name="Labutti K."/>
            <person name="Kuo R."/>
            <person name="Ohm R.A."/>
            <person name="Bhattacharya S.S."/>
            <person name="Shirouzu T."/>
            <person name="Yoshinaga Y."/>
            <person name="Martin F.M."/>
            <person name="Grigoriev I.V."/>
            <person name="Hibbett D.S."/>
        </authorList>
    </citation>
    <scope>NUCLEOTIDE SEQUENCE [LARGE SCALE GENOMIC DNA]</scope>
    <source>
        <strain evidence="1 2">HHB14362 ss-1</strain>
    </source>
</reference>
<gene>
    <name evidence="1" type="ORF">NEOLEDRAFT_976969</name>
</gene>
<name>A0A165N8J3_9AGAM</name>
<keyword evidence="2" id="KW-1185">Reference proteome</keyword>